<evidence type="ECO:0000256" key="8">
    <source>
        <dbReference type="SAM" id="MobiDB-lite"/>
    </source>
</evidence>
<keyword evidence="5" id="KW-0378">Hydrolase</keyword>
<keyword evidence="4" id="KW-0732">Signal</keyword>
<evidence type="ECO:0000313" key="9">
    <source>
        <dbReference type="EMBL" id="CAI0448951.1"/>
    </source>
</evidence>
<evidence type="ECO:0000256" key="1">
    <source>
        <dbReference type="ARBA" id="ARBA00004613"/>
    </source>
</evidence>
<dbReference type="Gene3D" id="3.40.50.1110">
    <property type="entry name" value="SGNH hydrolase"/>
    <property type="match status" value="1"/>
</dbReference>
<comment type="caution">
    <text evidence="9">The sequence shown here is derived from an EMBL/GenBank/DDBJ whole genome shotgun (WGS) entry which is preliminary data.</text>
</comment>
<name>A0AAV0MS80_9ROSI</name>
<evidence type="ECO:0000256" key="2">
    <source>
        <dbReference type="ARBA" id="ARBA00008668"/>
    </source>
</evidence>
<dbReference type="Proteomes" id="UP001154282">
    <property type="component" value="Unassembled WGS sequence"/>
</dbReference>
<dbReference type="InterPro" id="IPR051238">
    <property type="entry name" value="GDSL_esterase/lipase"/>
</dbReference>
<proteinExistence type="inferred from homology"/>
<accession>A0AAV0MS80</accession>
<evidence type="ECO:0000313" key="10">
    <source>
        <dbReference type="Proteomes" id="UP001154282"/>
    </source>
</evidence>
<feature type="compositionally biased region" description="Polar residues" evidence="8">
    <location>
        <begin position="42"/>
        <end position="55"/>
    </location>
</feature>
<dbReference type="GO" id="GO:0016787">
    <property type="term" value="F:hydrolase activity"/>
    <property type="evidence" value="ECO:0007669"/>
    <property type="project" value="UniProtKB-KW"/>
</dbReference>
<evidence type="ECO:0000256" key="6">
    <source>
        <dbReference type="ARBA" id="ARBA00022963"/>
    </source>
</evidence>
<evidence type="ECO:0000256" key="7">
    <source>
        <dbReference type="ARBA" id="ARBA00023098"/>
    </source>
</evidence>
<reference evidence="9" key="1">
    <citation type="submission" date="2022-08" db="EMBL/GenBank/DDBJ databases">
        <authorList>
            <person name="Gutierrez-Valencia J."/>
        </authorList>
    </citation>
    <scope>NUCLEOTIDE SEQUENCE</scope>
</reference>
<evidence type="ECO:0000256" key="4">
    <source>
        <dbReference type="ARBA" id="ARBA00022729"/>
    </source>
</evidence>
<dbReference type="GO" id="GO:0016042">
    <property type="term" value="P:lipid catabolic process"/>
    <property type="evidence" value="ECO:0007669"/>
    <property type="project" value="UniProtKB-KW"/>
</dbReference>
<organism evidence="9 10">
    <name type="scientific">Linum tenue</name>
    <dbReference type="NCBI Taxonomy" id="586396"/>
    <lineage>
        <taxon>Eukaryota</taxon>
        <taxon>Viridiplantae</taxon>
        <taxon>Streptophyta</taxon>
        <taxon>Embryophyta</taxon>
        <taxon>Tracheophyta</taxon>
        <taxon>Spermatophyta</taxon>
        <taxon>Magnoliopsida</taxon>
        <taxon>eudicotyledons</taxon>
        <taxon>Gunneridae</taxon>
        <taxon>Pentapetalae</taxon>
        <taxon>rosids</taxon>
        <taxon>fabids</taxon>
        <taxon>Malpighiales</taxon>
        <taxon>Linaceae</taxon>
        <taxon>Linum</taxon>
    </lineage>
</organism>
<keyword evidence="10" id="KW-1185">Reference proteome</keyword>
<dbReference type="AlphaFoldDB" id="A0AAV0MS80"/>
<evidence type="ECO:0008006" key="11">
    <source>
        <dbReference type="Google" id="ProtNLM"/>
    </source>
</evidence>
<dbReference type="InterPro" id="IPR036514">
    <property type="entry name" value="SGNH_hydro_sf"/>
</dbReference>
<sequence>MPLMVFGDSLVDSGNNNYVDTTLKADLPPYGIDSPTGRPTGRFSNGRNLADLIST</sequence>
<protein>
    <recommendedName>
        <fullName evidence="11">GDSL esterase/lipase</fullName>
    </recommendedName>
</protein>
<dbReference type="GO" id="GO:0005576">
    <property type="term" value="C:extracellular region"/>
    <property type="evidence" value="ECO:0007669"/>
    <property type="project" value="UniProtKB-SubCell"/>
</dbReference>
<keyword evidence="6" id="KW-0442">Lipid degradation</keyword>
<feature type="region of interest" description="Disordered" evidence="8">
    <location>
        <begin position="29"/>
        <end position="55"/>
    </location>
</feature>
<evidence type="ECO:0000256" key="5">
    <source>
        <dbReference type="ARBA" id="ARBA00022801"/>
    </source>
</evidence>
<keyword evidence="3" id="KW-0964">Secreted</keyword>
<keyword evidence="7" id="KW-0443">Lipid metabolism</keyword>
<dbReference type="PANTHER" id="PTHR45650:SF9">
    <property type="entry name" value="SGNH HYDROLASE-TYPE ESTERASE DOMAIN-CONTAINING PROTEIN"/>
    <property type="match status" value="1"/>
</dbReference>
<dbReference type="PANTHER" id="PTHR45650">
    <property type="entry name" value="GDSL-LIKE LIPASE/ACYLHYDROLASE-RELATED"/>
    <property type="match status" value="1"/>
</dbReference>
<gene>
    <name evidence="9" type="ORF">LITE_LOCUS29991</name>
</gene>
<dbReference type="EMBL" id="CAMGYJ010000007">
    <property type="protein sequence ID" value="CAI0448951.1"/>
    <property type="molecule type" value="Genomic_DNA"/>
</dbReference>
<comment type="subcellular location">
    <subcellularLocation>
        <location evidence="1">Secreted</location>
    </subcellularLocation>
</comment>
<comment type="similarity">
    <text evidence="2">Belongs to the 'GDSL' lipolytic enzyme family.</text>
</comment>
<evidence type="ECO:0000256" key="3">
    <source>
        <dbReference type="ARBA" id="ARBA00022525"/>
    </source>
</evidence>